<evidence type="ECO:0000313" key="1">
    <source>
        <dbReference type="Proteomes" id="UP000675920"/>
    </source>
</evidence>
<dbReference type="RefSeq" id="WP_028312076.1">
    <property type="nucleotide sequence ID" value="NZ_AXWS01000014.1"/>
</dbReference>
<dbReference type="Pfam" id="PF12915">
    <property type="entry name" value="DUF3833"/>
    <property type="match status" value="1"/>
</dbReference>
<name>A0A8B6X541_9BURK</name>
<protein>
    <submittedName>
        <fullName evidence="2">DUF3833 domain-containing protein</fullName>
    </submittedName>
</protein>
<proteinExistence type="predicted"/>
<evidence type="ECO:0000313" key="2">
    <source>
        <dbReference type="RefSeq" id="WP_028312076.1"/>
    </source>
</evidence>
<reference evidence="2" key="1">
    <citation type="submission" date="2025-08" db="UniProtKB">
        <authorList>
            <consortium name="RefSeq"/>
        </authorList>
    </citation>
    <scope>IDENTIFICATION</scope>
</reference>
<dbReference type="Proteomes" id="UP000675920">
    <property type="component" value="Unplaced"/>
</dbReference>
<dbReference type="OrthoDB" id="5296954at2"/>
<dbReference type="InterPro" id="IPR024409">
    <property type="entry name" value="DUF3833"/>
</dbReference>
<dbReference type="AlphaFoldDB" id="A0A8B6X541"/>
<sequence>MPDRPAAPGRRSLLAALGASLILPGCAGPRPRDYAAEKPALDLRDYFNGRLTAHGMFSDRSGRVVKRFTVALDGRWTGDDGVLDEHFRYSDGSTERRTWTLRHLGDGRYTGRAGDVVGEASGEGAGNAFRWRYTLALPVDGRVWHVDLDDWMFLIDDRTLLNRSAMSKLGIHLGDVTLAFTRG</sequence>
<accession>A0A8B6X541</accession>
<keyword evidence="1" id="KW-1185">Reference proteome</keyword>
<organism evidence="1 2">
    <name type="scientific">Derxia gummosa DSM 723</name>
    <dbReference type="NCBI Taxonomy" id="1121388"/>
    <lineage>
        <taxon>Bacteria</taxon>
        <taxon>Pseudomonadati</taxon>
        <taxon>Pseudomonadota</taxon>
        <taxon>Betaproteobacteria</taxon>
        <taxon>Burkholderiales</taxon>
        <taxon>Alcaligenaceae</taxon>
        <taxon>Derxia</taxon>
    </lineage>
</organism>